<proteinExistence type="predicted"/>
<organism evidence="4 5">
    <name type="scientific">Pan troglodytes</name>
    <name type="common">Chimpanzee</name>
    <dbReference type="NCBI Taxonomy" id="9598"/>
    <lineage>
        <taxon>Eukaryota</taxon>
        <taxon>Metazoa</taxon>
        <taxon>Chordata</taxon>
        <taxon>Craniata</taxon>
        <taxon>Vertebrata</taxon>
        <taxon>Euteleostomi</taxon>
        <taxon>Mammalia</taxon>
        <taxon>Eutheria</taxon>
        <taxon>Euarchontoglires</taxon>
        <taxon>Primates</taxon>
        <taxon>Haplorrhini</taxon>
        <taxon>Catarrhini</taxon>
        <taxon>Hominidae</taxon>
        <taxon>Pan</taxon>
    </lineage>
</organism>
<dbReference type="FunFam" id="2.80.10.50:FF:000048">
    <property type="entry name" value="Polypeptide N-acetylgalactosaminyltransferase"/>
    <property type="match status" value="1"/>
</dbReference>
<dbReference type="PROSITE" id="PS50231">
    <property type="entry name" value="RICIN_B_LECTIN"/>
    <property type="match status" value="1"/>
</dbReference>
<dbReference type="GO" id="GO:0030246">
    <property type="term" value="F:carbohydrate binding"/>
    <property type="evidence" value="ECO:0007669"/>
    <property type="project" value="UniProtKB-KW"/>
</dbReference>
<dbReference type="PANTHER" id="PTHR11675">
    <property type="entry name" value="N-ACETYLGALACTOSAMINYLTRANSFERASE"/>
    <property type="match status" value="1"/>
</dbReference>
<reference evidence="4 5" key="1">
    <citation type="submission" date="2017-12" db="EMBL/GenBank/DDBJ databases">
        <title>High-resolution comparative analysis of great ape genomes.</title>
        <authorList>
            <person name="Pollen A."/>
            <person name="Hastie A."/>
            <person name="Hormozdiari F."/>
            <person name="Dougherty M."/>
            <person name="Liu R."/>
            <person name="Chaisson M."/>
            <person name="Hoppe E."/>
            <person name="Hill C."/>
            <person name="Pang A."/>
            <person name="Hillier L."/>
            <person name="Baker C."/>
            <person name="Armstrong J."/>
            <person name="Shendure J."/>
            <person name="Paten B."/>
            <person name="Wilson R."/>
            <person name="Chao H."/>
            <person name="Schneider V."/>
            <person name="Ventura M."/>
            <person name="Kronenberg Z."/>
            <person name="Murali S."/>
            <person name="Gordon D."/>
            <person name="Cantsilieris S."/>
            <person name="Munson K."/>
            <person name="Nelson B."/>
            <person name="Raja A."/>
            <person name="Underwood J."/>
            <person name="Diekhans M."/>
            <person name="Fiddes I."/>
            <person name="Haussler D."/>
            <person name="Eichler E."/>
        </authorList>
    </citation>
    <scope>NUCLEOTIDE SEQUENCE [LARGE SCALE GENOMIC DNA]</scope>
    <source>
        <strain evidence="4">Yerkes chimp pedigree #C0471</strain>
    </source>
</reference>
<dbReference type="Gene3D" id="1.10.8.460">
    <property type="entry name" value="ppGaNTase-T1 linker domain-like"/>
    <property type="match status" value="1"/>
</dbReference>
<gene>
    <name evidence="4" type="ORF">CK820_G0001262</name>
</gene>
<dbReference type="Pfam" id="PF00652">
    <property type="entry name" value="Ricin_B_lectin"/>
    <property type="match status" value="1"/>
</dbReference>
<dbReference type="PANTHER" id="PTHR11675:SF47">
    <property type="entry name" value="POLYPEPTIDE N-ACETYLGALACTOSAMINYLTRANSFERASE 13"/>
    <property type="match status" value="1"/>
</dbReference>
<feature type="non-terminal residue" evidence="4">
    <location>
        <position position="1"/>
    </location>
</feature>
<dbReference type="InterPro" id="IPR035992">
    <property type="entry name" value="Ricin_B-like_lectins"/>
</dbReference>
<accession>A0A2J8PPP0</accession>
<dbReference type="EMBL" id="NBAG03000211">
    <property type="protein sequence ID" value="PNI85991.1"/>
    <property type="molecule type" value="Genomic_DNA"/>
</dbReference>
<sequence>ISPGVVKVDYGDVSVRKTLRENLKCKPFSWYLENIYPDSQIPRRYYSLGEVFSYTADKEIRTDDLCLDVSRLNGPVIMLKCHHMRGNQLWEYDAERLTLRHVNSNQCLDEPSEEDKMVPTMQDCSGSRSQQWLLRNMTLGT</sequence>
<evidence type="ECO:0000259" key="3">
    <source>
        <dbReference type="SMART" id="SM00458"/>
    </source>
</evidence>
<keyword evidence="2" id="KW-1015">Disulfide bond</keyword>
<evidence type="ECO:0000313" key="5">
    <source>
        <dbReference type="Proteomes" id="UP000236370"/>
    </source>
</evidence>
<evidence type="ECO:0000256" key="1">
    <source>
        <dbReference type="ARBA" id="ARBA00022734"/>
    </source>
</evidence>
<evidence type="ECO:0000313" key="4">
    <source>
        <dbReference type="EMBL" id="PNI85991.1"/>
    </source>
</evidence>
<dbReference type="AlphaFoldDB" id="A0A2J8PPP0"/>
<comment type="caution">
    <text evidence="4">The sequence shown here is derived from an EMBL/GenBank/DDBJ whole genome shotgun (WGS) entry which is preliminary data.</text>
</comment>
<dbReference type="InterPro" id="IPR000772">
    <property type="entry name" value="Ricin_B_lectin"/>
</dbReference>
<name>A0A2J8PPP0_PANTR</name>
<evidence type="ECO:0000256" key="2">
    <source>
        <dbReference type="ARBA" id="ARBA00023157"/>
    </source>
</evidence>
<dbReference type="SUPFAM" id="SSF50370">
    <property type="entry name" value="Ricin B-like lectins"/>
    <property type="match status" value="1"/>
</dbReference>
<keyword evidence="1" id="KW-0430">Lectin</keyword>
<protein>
    <submittedName>
        <fullName evidence="4">GALNT13 isoform 6</fullName>
    </submittedName>
</protein>
<feature type="domain" description="Ricin B lectin" evidence="3">
    <location>
        <begin position="13"/>
        <end position="135"/>
    </location>
</feature>
<dbReference type="Gene3D" id="2.80.10.50">
    <property type="match status" value="1"/>
</dbReference>
<dbReference type="Proteomes" id="UP000236370">
    <property type="component" value="Unassembled WGS sequence"/>
</dbReference>
<dbReference type="SMART" id="SM00458">
    <property type="entry name" value="RICIN"/>
    <property type="match status" value="1"/>
</dbReference>